<evidence type="ECO:0000256" key="7">
    <source>
        <dbReference type="ARBA" id="ARBA00023237"/>
    </source>
</evidence>
<sequence>MAGVLAGIGSPAMAQDAGSVPAAGSVGGEGREGVAQDRGGDGEPAQPADPAETTGNDILVTGSLIRGLPREYVASPVFTYGKADLARSGASSVSEYMLTIPQNFTGDLSDFGSSASSIGTGLGSGTTYNQYDGFAGFALRGLASDATLTLLNGRRMASVGMIEAPTVSVIPSALIERIDIISDGASATYGADAVAGVVNIVTRKPKDGIELRARGATATQTGSKNWEASALAGHSWGSGSVYAMAMVQKRSPYIEDPILVSGTRLQITQLPEEQISGFYAGIRQEVGNVTVSVDASRFQRDRDALRNYPDLLSFNRLYRARTIGHSVNGNVHWQGEGETSVDLNIDYGHNRSSSHLFSGPPPYTVPRTRYTYRNSLFAAELSGQTRLASLPAGPVIVAGGVQYREEALRTDAKIFFNLNGGTRRTKSVFGEVNVPLVAPEQDIPLVRSLTLSAASRYEDLGFDHAFAPKVGMRWQVDRSIALRGTWARSFLTPRFRDTIGIAEQVSFWNYPYAFLKPGDQNAALPAGNAIVMFRSGANPDLRTQKADTVTAGIDLTPVMIPGLTVKAGYYRIRITGRIVTPSQDDSVTSPALQVFNIDSPSAAQIERVVRNPTVSRWFTADIPSLEDALYSSYSQIPATLLAQVQAIADIRPQNFGIETTDGIDLDLNYRGRMLGGDVSLHATGQYILGLTLKAPGGAAVSRLDGYAQPSDLRLNGTLMWGRGGVSGGTVVNYVDGFTDNRPGRTPRRVGAFTTVSAFLGVDLGRLSSAPAFRNSEVQLVVANLFNQRPSQVVDAVLGYDPYNNPTTPRSIGVMLSKRFE</sequence>
<dbReference type="PANTHER" id="PTHR47234">
    <property type="match status" value="1"/>
</dbReference>
<evidence type="ECO:0000256" key="6">
    <source>
        <dbReference type="ARBA" id="ARBA00023136"/>
    </source>
</evidence>
<keyword evidence="14" id="KW-1185">Reference proteome</keyword>
<evidence type="ECO:0000259" key="11">
    <source>
        <dbReference type="Pfam" id="PF00593"/>
    </source>
</evidence>
<dbReference type="InterPro" id="IPR012910">
    <property type="entry name" value="Plug_dom"/>
</dbReference>
<keyword evidence="5 9" id="KW-0798">TonB box</keyword>
<dbReference type="InterPro" id="IPR039426">
    <property type="entry name" value="TonB-dep_rcpt-like"/>
</dbReference>
<keyword evidence="3 8" id="KW-1134">Transmembrane beta strand</keyword>
<evidence type="ECO:0000256" key="4">
    <source>
        <dbReference type="ARBA" id="ARBA00022692"/>
    </source>
</evidence>
<dbReference type="Proteomes" id="UP001427805">
    <property type="component" value="Unassembled WGS sequence"/>
</dbReference>
<protein>
    <submittedName>
        <fullName evidence="13">TonB-dependent receptor</fullName>
    </submittedName>
</protein>
<name>A0ABV0BF86_9SPHN</name>
<keyword evidence="7 8" id="KW-0998">Cell outer membrane</keyword>
<dbReference type="EMBL" id="JBDIZK010000020">
    <property type="protein sequence ID" value="MEN3749910.1"/>
    <property type="molecule type" value="Genomic_DNA"/>
</dbReference>
<dbReference type="PANTHER" id="PTHR47234:SF3">
    <property type="entry name" value="SECRETIN_TONB SHORT N-TERMINAL DOMAIN-CONTAINING PROTEIN"/>
    <property type="match status" value="1"/>
</dbReference>
<feature type="region of interest" description="Disordered" evidence="10">
    <location>
        <begin position="1"/>
        <end position="56"/>
    </location>
</feature>
<dbReference type="Pfam" id="PF07715">
    <property type="entry name" value="Plug"/>
    <property type="match status" value="1"/>
</dbReference>
<dbReference type="InterPro" id="IPR036942">
    <property type="entry name" value="Beta-barrel_TonB_sf"/>
</dbReference>
<evidence type="ECO:0000313" key="13">
    <source>
        <dbReference type="EMBL" id="MEN3749910.1"/>
    </source>
</evidence>
<dbReference type="RefSeq" id="WP_346248959.1">
    <property type="nucleotide sequence ID" value="NZ_JBDIZK010000020.1"/>
</dbReference>
<accession>A0ABV0BF86</accession>
<feature type="domain" description="TonB-dependent receptor-like beta-barrel" evidence="11">
    <location>
        <begin position="303"/>
        <end position="784"/>
    </location>
</feature>
<keyword evidence="6 8" id="KW-0472">Membrane</keyword>
<comment type="similarity">
    <text evidence="8 9">Belongs to the TonB-dependent receptor family.</text>
</comment>
<evidence type="ECO:0000256" key="2">
    <source>
        <dbReference type="ARBA" id="ARBA00022448"/>
    </source>
</evidence>
<keyword evidence="13" id="KW-0675">Receptor</keyword>
<dbReference type="InterPro" id="IPR037066">
    <property type="entry name" value="Plug_dom_sf"/>
</dbReference>
<evidence type="ECO:0000256" key="5">
    <source>
        <dbReference type="ARBA" id="ARBA00023077"/>
    </source>
</evidence>
<evidence type="ECO:0000256" key="1">
    <source>
        <dbReference type="ARBA" id="ARBA00004571"/>
    </source>
</evidence>
<keyword evidence="4 8" id="KW-0812">Transmembrane</keyword>
<organism evidence="13 14">
    <name type="scientific">Sphingomonas rustica</name>
    <dbReference type="NCBI Taxonomy" id="3103142"/>
    <lineage>
        <taxon>Bacteria</taxon>
        <taxon>Pseudomonadati</taxon>
        <taxon>Pseudomonadota</taxon>
        <taxon>Alphaproteobacteria</taxon>
        <taxon>Sphingomonadales</taxon>
        <taxon>Sphingomonadaceae</taxon>
        <taxon>Sphingomonas</taxon>
    </lineage>
</organism>
<evidence type="ECO:0000256" key="3">
    <source>
        <dbReference type="ARBA" id="ARBA00022452"/>
    </source>
</evidence>
<evidence type="ECO:0000256" key="9">
    <source>
        <dbReference type="RuleBase" id="RU003357"/>
    </source>
</evidence>
<feature type="compositionally biased region" description="Basic and acidic residues" evidence="10">
    <location>
        <begin position="29"/>
        <end position="41"/>
    </location>
</feature>
<keyword evidence="2 8" id="KW-0813">Transport</keyword>
<evidence type="ECO:0000256" key="8">
    <source>
        <dbReference type="PROSITE-ProRule" id="PRU01360"/>
    </source>
</evidence>
<feature type="domain" description="TonB-dependent receptor plug" evidence="12">
    <location>
        <begin position="74"/>
        <end position="197"/>
    </location>
</feature>
<dbReference type="Gene3D" id="2.40.170.20">
    <property type="entry name" value="TonB-dependent receptor, beta-barrel domain"/>
    <property type="match status" value="1"/>
</dbReference>
<comment type="subcellular location">
    <subcellularLocation>
        <location evidence="1 8">Cell outer membrane</location>
        <topology evidence="1 8">Multi-pass membrane protein</topology>
    </subcellularLocation>
</comment>
<reference evidence="13 14" key="1">
    <citation type="submission" date="2024-05" db="EMBL/GenBank/DDBJ databases">
        <title>Sphingomonas sp. HF-S3 16S ribosomal RNA gene Genome sequencing and assembly.</title>
        <authorList>
            <person name="Lee H."/>
        </authorList>
    </citation>
    <scope>NUCLEOTIDE SEQUENCE [LARGE SCALE GENOMIC DNA]</scope>
    <source>
        <strain evidence="13 14">HF-S3</strain>
    </source>
</reference>
<gene>
    <name evidence="13" type="ORF">TPR58_22245</name>
</gene>
<dbReference type="InterPro" id="IPR000531">
    <property type="entry name" value="Beta-barrel_TonB"/>
</dbReference>
<evidence type="ECO:0000313" key="14">
    <source>
        <dbReference type="Proteomes" id="UP001427805"/>
    </source>
</evidence>
<comment type="caution">
    <text evidence="13">The sequence shown here is derived from an EMBL/GenBank/DDBJ whole genome shotgun (WGS) entry which is preliminary data.</text>
</comment>
<dbReference type="Gene3D" id="2.170.130.10">
    <property type="entry name" value="TonB-dependent receptor, plug domain"/>
    <property type="match status" value="1"/>
</dbReference>
<dbReference type="SUPFAM" id="SSF56935">
    <property type="entry name" value="Porins"/>
    <property type="match status" value="1"/>
</dbReference>
<dbReference type="Pfam" id="PF00593">
    <property type="entry name" value="TonB_dep_Rec_b-barrel"/>
    <property type="match status" value="1"/>
</dbReference>
<evidence type="ECO:0000259" key="12">
    <source>
        <dbReference type="Pfam" id="PF07715"/>
    </source>
</evidence>
<proteinExistence type="inferred from homology"/>
<dbReference type="PROSITE" id="PS52016">
    <property type="entry name" value="TONB_DEPENDENT_REC_3"/>
    <property type="match status" value="1"/>
</dbReference>
<evidence type="ECO:0000256" key="10">
    <source>
        <dbReference type="SAM" id="MobiDB-lite"/>
    </source>
</evidence>